<feature type="transmembrane region" description="Helical" evidence="2">
    <location>
        <begin position="661"/>
        <end position="682"/>
    </location>
</feature>
<feature type="transmembrane region" description="Helical" evidence="2">
    <location>
        <begin position="694"/>
        <end position="718"/>
    </location>
</feature>
<keyword evidence="2" id="KW-0472">Membrane</keyword>
<keyword evidence="2" id="KW-1133">Transmembrane helix</keyword>
<dbReference type="Proteomes" id="UP001059822">
    <property type="component" value="Chromosome"/>
</dbReference>
<name>A0A9Q9BZ00_9RICK</name>
<feature type="coiled-coil region" evidence="1">
    <location>
        <begin position="415"/>
        <end position="463"/>
    </location>
</feature>
<dbReference type="Proteomes" id="UP001059985">
    <property type="component" value="Chromosome"/>
</dbReference>
<feature type="coiled-coil region" evidence="1">
    <location>
        <begin position="65"/>
        <end position="92"/>
    </location>
</feature>
<evidence type="ECO:0000256" key="2">
    <source>
        <dbReference type="SAM" id="Phobius"/>
    </source>
</evidence>
<evidence type="ECO:0000256" key="1">
    <source>
        <dbReference type="SAM" id="Coils"/>
    </source>
</evidence>
<dbReference type="AlphaFoldDB" id="A0A9Q9BZ00"/>
<sequence length="932" mass="106667">MLKNINSQTPLVADDKGKYTTVIPHQLEKQDVTPSTSSLIIKEKDNVRSLATNPVQYTPVSTLDKESIMNDIRQLQDDYKINQEKLNQQRKSYKAALHVQIQHSNAKSNEQNYIALKKDIDNCNTIKEQLEQVGNMIHNTNIHEVSNAEITKVQEELHAQKQNYIKTQDERNSISQKFDDATESLSDIQKRYLVLIEENATVVNQYKDLKSSASKICNALLTSITKKNEENDNMILLDKSLESSYKILNKEIVNKSKDYIIGLLQKTELPIDIKESLIFGQEKLEELDILRVKNTYYLEKVKGIQNKITQNIILQELKIELQNFQTQFEEITQNITSKVLHCITEIEQNITIAAEINSIDQLKELCAVKLQYIVGLLTEELASIEEEYRATYTYLNTKLKSKGLEDIHTYIAYTNEASKNTVRSLEKSIEDIKKKKKNTQKNIKLLEQNIKEYNKKHNIVSKQLEASETIMYNIQSQLKDNAVELRHTKKLYYNIKKALQYINEKKEKDFQCYKVANDNFHKIQARHENYLQTLNTLHQEFIDIIKEINTIAPGSIATTSNSTSVTPSNLKDAVANALSVLNSVSKKKSSQLNQIDKNVIEKLNKLSQQLPDAIKTIEEFETLNSKSNDNYILAKDNIEKKYNIEISNFTQSNKTSYVDRLFFAITLLIILVDALSSAFSLIAKYYDLSTYKKYATYICYSISIILSLFLILQSCIALKQINKDKQVNATTNNLVAIQRCQNILSVIGSIMWITLFSTSLYMLYYGDISRLITLNLVLSLLAPLIGFISCTLRVSDQLLQQKQNKQQNKQQNKLLNIILSPTMLCAIVCMLEFIHFICHILEAVDLRGKTQNIYDFSIVPAIILQLIISVVFMLVEISNEIKIHNTQNNAALFYKISNPVDVNTSSNLSSNDLSSLQDATILVHVQQPSKSH</sequence>
<accession>A0A9Q9BZ00</accession>
<keyword evidence="2" id="KW-0812">Transmembrane</keyword>
<organism evidence="3 5">
    <name type="scientific">Neoehrlichia mikurensis</name>
    <dbReference type="NCBI Taxonomy" id="89586"/>
    <lineage>
        <taxon>Bacteria</taxon>
        <taxon>Pseudomonadati</taxon>
        <taxon>Pseudomonadota</taxon>
        <taxon>Alphaproteobacteria</taxon>
        <taxon>Rickettsiales</taxon>
        <taxon>Anaplasmataceae</taxon>
        <taxon>Candidatus Neoehrlichia</taxon>
    </lineage>
</organism>
<keyword evidence="1" id="KW-0175">Coiled coil</keyword>
<keyword evidence="6" id="KW-1185">Reference proteome</keyword>
<gene>
    <name evidence="4" type="ORF">LUA81_03210</name>
    <name evidence="3" type="ORF">LUA82_03235</name>
</gene>
<feature type="transmembrane region" description="Helical" evidence="2">
    <location>
        <begin position="814"/>
        <end position="837"/>
    </location>
</feature>
<feature type="transmembrane region" description="Helical" evidence="2">
    <location>
        <begin position="743"/>
        <end position="765"/>
    </location>
</feature>
<feature type="transmembrane region" description="Helical" evidence="2">
    <location>
        <begin position="771"/>
        <end position="794"/>
    </location>
</feature>
<dbReference type="EMBL" id="CP089286">
    <property type="protein sequence ID" value="UTO55185.1"/>
    <property type="molecule type" value="Genomic_DNA"/>
</dbReference>
<evidence type="ECO:0000313" key="4">
    <source>
        <dbReference type="EMBL" id="UTO56105.1"/>
    </source>
</evidence>
<dbReference type="RefSeq" id="WP_218194238.1">
    <property type="nucleotide sequence ID" value="NZ_CP054597.1"/>
</dbReference>
<feature type="transmembrane region" description="Helical" evidence="2">
    <location>
        <begin position="857"/>
        <end position="875"/>
    </location>
</feature>
<protein>
    <submittedName>
        <fullName evidence="3">Uncharacterized protein</fullName>
    </submittedName>
</protein>
<reference evidence="3" key="1">
    <citation type="journal article" date="2022" name="Microorganisms">
        <title>Assembly and Comparison of Ca. Neoehrlichia mikurensis Genomes.</title>
        <authorList>
            <person name="Azagi T."/>
            <person name="Dirks R.P."/>
            <person name="Yebra-Pimentel E.S."/>
            <person name="Schaap P.J."/>
            <person name="Koehorst J.J."/>
            <person name="Esser H.J."/>
            <person name="Sprong H."/>
        </authorList>
    </citation>
    <scope>NUCLEOTIDE SEQUENCE</scope>
    <source>
        <strain evidence="4">18-2804</strain>
        <strain evidence="3">18-2837</strain>
    </source>
</reference>
<dbReference type="EMBL" id="CP089285">
    <property type="protein sequence ID" value="UTO56105.1"/>
    <property type="molecule type" value="Genomic_DNA"/>
</dbReference>
<evidence type="ECO:0000313" key="5">
    <source>
        <dbReference type="Proteomes" id="UP001059822"/>
    </source>
</evidence>
<proteinExistence type="predicted"/>
<evidence type="ECO:0000313" key="6">
    <source>
        <dbReference type="Proteomes" id="UP001059985"/>
    </source>
</evidence>
<evidence type="ECO:0000313" key="3">
    <source>
        <dbReference type="EMBL" id="UTO55185.1"/>
    </source>
</evidence>